<accession>A8WPN4</accession>
<protein>
    <submittedName>
        <fullName evidence="2">Protein CBG01140</fullName>
    </submittedName>
</protein>
<reference evidence="2 3" key="2">
    <citation type="journal article" date="2011" name="PLoS Genet.">
        <title>Caenorhabditis briggsae recombinant inbred line genotypes reveal inter-strain incompatibility and the evolution of recombination.</title>
        <authorList>
            <person name="Ross J.A."/>
            <person name="Koboldt D.C."/>
            <person name="Staisch J.E."/>
            <person name="Chamberlin H.M."/>
            <person name="Gupta B.P."/>
            <person name="Miller R.D."/>
            <person name="Baird S.E."/>
            <person name="Haag E.S."/>
        </authorList>
    </citation>
    <scope>NUCLEOTIDE SEQUENCE [LARGE SCALE GENOMIC DNA]</scope>
    <source>
        <strain evidence="2 3">AF16</strain>
    </source>
</reference>
<dbReference type="CTD" id="8577909"/>
<organism evidence="2 3">
    <name type="scientific">Caenorhabditis briggsae</name>
    <dbReference type="NCBI Taxonomy" id="6238"/>
    <lineage>
        <taxon>Eukaryota</taxon>
        <taxon>Metazoa</taxon>
        <taxon>Ecdysozoa</taxon>
        <taxon>Nematoda</taxon>
        <taxon>Chromadorea</taxon>
        <taxon>Rhabditida</taxon>
        <taxon>Rhabditina</taxon>
        <taxon>Rhabditomorpha</taxon>
        <taxon>Rhabditoidea</taxon>
        <taxon>Rhabditidae</taxon>
        <taxon>Peloderinae</taxon>
        <taxon>Caenorhabditis</taxon>
    </lineage>
</organism>
<dbReference type="InterPro" id="IPR053079">
    <property type="entry name" value="SPS2_domain"/>
</dbReference>
<dbReference type="STRING" id="6238.A8WPN4"/>
<feature type="domain" description="Receptor L-domain" evidence="1">
    <location>
        <begin position="500"/>
        <end position="589"/>
    </location>
</feature>
<evidence type="ECO:0000313" key="4">
    <source>
        <dbReference type="WormBase" id="CBG01140"/>
    </source>
</evidence>
<dbReference type="InterPro" id="IPR000494">
    <property type="entry name" value="Rcpt_L-dom"/>
</dbReference>
<dbReference type="PANTHER" id="PTHR21662:SF59">
    <property type="entry name" value="RECEPTOR PROTEIN-TYROSINE KINASE"/>
    <property type="match status" value="1"/>
</dbReference>
<name>A8WPN4_CAEBR</name>
<dbReference type="GeneID" id="8577909"/>
<evidence type="ECO:0000259" key="1">
    <source>
        <dbReference type="Pfam" id="PF01030"/>
    </source>
</evidence>
<evidence type="ECO:0000313" key="2">
    <source>
        <dbReference type="EMBL" id="CAP22441.2"/>
    </source>
</evidence>
<evidence type="ECO:0000313" key="3">
    <source>
        <dbReference type="Proteomes" id="UP000008549"/>
    </source>
</evidence>
<keyword evidence="3" id="KW-1185">Reference proteome</keyword>
<dbReference type="AlphaFoldDB" id="A8WPN4"/>
<dbReference type="eggNOG" id="ENOG502TH6N">
    <property type="taxonomic scope" value="Eukaryota"/>
</dbReference>
<dbReference type="Proteomes" id="UP000008549">
    <property type="component" value="Unassembled WGS sequence"/>
</dbReference>
<dbReference type="RefSeq" id="XP_045091752.1">
    <property type="nucleotide sequence ID" value="XM_045236993.1"/>
</dbReference>
<dbReference type="EMBL" id="HE601256">
    <property type="protein sequence ID" value="CAP22441.2"/>
    <property type="molecule type" value="Genomic_DNA"/>
</dbReference>
<dbReference type="Gene3D" id="3.80.20.20">
    <property type="entry name" value="Receptor L-domain"/>
    <property type="match status" value="1"/>
</dbReference>
<feature type="domain" description="Receptor L-domain" evidence="1">
    <location>
        <begin position="333"/>
        <end position="415"/>
    </location>
</feature>
<gene>
    <name evidence="2 4" type="ORF">CBG01140</name>
    <name evidence="2" type="ORF">CBG_01140</name>
</gene>
<sequence>MITKSSTVQVPKYTQLQFLQLLITNLQNWCLKIFWIAIFCVLNCYDEESEYKESLQKLRPIIEKKLFRNFKNRTIFESGFSKRRLYIFRNAEIQTCRNSELQRFRNPEIQKFRNSEIQKFRNSEIQKFRNSEIQKFRNSEIQKFRNSEIQKFRNSEIQKFRNSEIQKFRNSEIQKFRNSEIQIRLPFGGEISPIDRPPTELTERTALDRSVGAPTVFVHLRVNLFAYTALHFTKLLTKSLVCRKIKRFVCKAVGIDLMRKGPKSVGGRSAVDDFRLTEMEALIPKCQLFFIRRIQKFFKHSEVQKITNSEMHKKCIYPYLNLNATYALHFPRDCSTICSDLRIDQNIDLSMDQLFDLLKNMKHLIGSLAVGVNENFKNMYFLSNLETIDTYYQIQFKITDHLTEIELPSLTTINGPSWEIALHDRLKRIHFPNLKNITHVSGNIEKFDIFFLGQLPEFCVSSDTIYNFMRSQGLKTNHVYGNICPPNFDNSKICQNPTAGCVQIFGDVNVGPIFDMKRLNSVEIIFGTLTINGARLEDANLLENLKYIAVLKPNKPAIIFDNNIFTSNVTFFSLEKIHREGIYEPIQMDLIVFNSNNSGILPNSKFCYGLGIIIDKYYWTCENLDYLEMNAENQNKGLILPNNFHSKNLVNFWILGFMILHFLNF</sequence>
<dbReference type="PANTHER" id="PTHR21662">
    <property type="entry name" value="RECEPTOR PROTEIN-TYROSINE KINASE"/>
    <property type="match status" value="1"/>
</dbReference>
<dbReference type="InParanoid" id="A8WPN4"/>
<proteinExistence type="predicted"/>
<dbReference type="HOGENOM" id="CLU_412907_0_0_1"/>
<dbReference type="KEGG" id="cbr:CBG_01140"/>
<dbReference type="SUPFAM" id="SSF52058">
    <property type="entry name" value="L domain-like"/>
    <property type="match status" value="2"/>
</dbReference>
<reference evidence="2 3" key="1">
    <citation type="journal article" date="2003" name="PLoS Biol.">
        <title>The genome sequence of Caenorhabditis briggsae: a platform for comparative genomics.</title>
        <authorList>
            <person name="Stein L.D."/>
            <person name="Bao Z."/>
            <person name="Blasiar D."/>
            <person name="Blumenthal T."/>
            <person name="Brent M.R."/>
            <person name="Chen N."/>
            <person name="Chinwalla A."/>
            <person name="Clarke L."/>
            <person name="Clee C."/>
            <person name="Coghlan A."/>
            <person name="Coulson A."/>
            <person name="D'Eustachio P."/>
            <person name="Fitch D.H."/>
            <person name="Fulton L.A."/>
            <person name="Fulton R.E."/>
            <person name="Griffiths-Jones S."/>
            <person name="Harris T.W."/>
            <person name="Hillier L.W."/>
            <person name="Kamath R."/>
            <person name="Kuwabara P.E."/>
            <person name="Mardis E.R."/>
            <person name="Marra M.A."/>
            <person name="Miner T.L."/>
            <person name="Minx P."/>
            <person name="Mullikin J.C."/>
            <person name="Plumb R.W."/>
            <person name="Rogers J."/>
            <person name="Schein J.E."/>
            <person name="Sohrmann M."/>
            <person name="Spieth J."/>
            <person name="Stajich J.E."/>
            <person name="Wei C."/>
            <person name="Willey D."/>
            <person name="Wilson R.K."/>
            <person name="Durbin R."/>
            <person name="Waterston R.H."/>
        </authorList>
    </citation>
    <scope>NUCLEOTIDE SEQUENCE [LARGE SCALE GENOMIC DNA]</scope>
    <source>
        <strain evidence="2 3">AF16</strain>
    </source>
</reference>
<dbReference type="Pfam" id="PF01030">
    <property type="entry name" value="Recep_L_domain"/>
    <property type="match status" value="2"/>
</dbReference>
<dbReference type="InterPro" id="IPR036941">
    <property type="entry name" value="Rcpt_L-dom_sf"/>
</dbReference>
<dbReference type="WormBase" id="CBG01140">
    <property type="protein sequence ID" value="CBP49414"/>
    <property type="gene ID" value="WBGene00024415"/>
</dbReference>